<keyword evidence="3" id="KW-1185">Reference proteome</keyword>
<organism evidence="2 3">
    <name type="scientific">Modicella reniformis</name>
    <dbReference type="NCBI Taxonomy" id="1440133"/>
    <lineage>
        <taxon>Eukaryota</taxon>
        <taxon>Fungi</taxon>
        <taxon>Fungi incertae sedis</taxon>
        <taxon>Mucoromycota</taxon>
        <taxon>Mortierellomycotina</taxon>
        <taxon>Mortierellomycetes</taxon>
        <taxon>Mortierellales</taxon>
        <taxon>Mortierellaceae</taxon>
        <taxon>Modicella</taxon>
    </lineage>
</organism>
<accession>A0A9P6J0V2</accession>
<feature type="compositionally biased region" description="Polar residues" evidence="1">
    <location>
        <begin position="84"/>
        <end position="106"/>
    </location>
</feature>
<proteinExistence type="predicted"/>
<feature type="compositionally biased region" description="Polar residues" evidence="1">
    <location>
        <begin position="168"/>
        <end position="177"/>
    </location>
</feature>
<protein>
    <submittedName>
        <fullName evidence="2">Uncharacterized protein</fullName>
    </submittedName>
</protein>
<reference evidence="2" key="1">
    <citation type="journal article" date="2020" name="Fungal Divers.">
        <title>Resolving the Mortierellaceae phylogeny through synthesis of multi-gene phylogenetics and phylogenomics.</title>
        <authorList>
            <person name="Vandepol N."/>
            <person name="Liber J."/>
            <person name="Desiro A."/>
            <person name="Na H."/>
            <person name="Kennedy M."/>
            <person name="Barry K."/>
            <person name="Grigoriev I.V."/>
            <person name="Miller A.N."/>
            <person name="O'Donnell K."/>
            <person name="Stajich J.E."/>
            <person name="Bonito G."/>
        </authorList>
    </citation>
    <scope>NUCLEOTIDE SEQUENCE</scope>
    <source>
        <strain evidence="2">MES-2147</strain>
    </source>
</reference>
<feature type="compositionally biased region" description="Polar residues" evidence="1">
    <location>
        <begin position="118"/>
        <end position="141"/>
    </location>
</feature>
<comment type="caution">
    <text evidence="2">The sequence shown here is derived from an EMBL/GenBank/DDBJ whole genome shotgun (WGS) entry which is preliminary data.</text>
</comment>
<sequence length="202" mass="21679">MSRNKAAIAKSKLELPLKAETSTTEDDTQMVDATPANPCNGGLDVSPTSGSLTPLDGSRKRGRDTSSMLDEDDAESTAREEDSNTTNQSNDSIQSHHSLVNGQSADQKMDYQHDPLQLSPSLEVNPGSTSREITRQQAHASLNNSDTVQVFRTQDEKVVLAGAVDEVSSPTPNSPTIMSERKDQVMETTVGSSKLSLSFLLG</sequence>
<evidence type="ECO:0000313" key="3">
    <source>
        <dbReference type="Proteomes" id="UP000749646"/>
    </source>
</evidence>
<evidence type="ECO:0000313" key="2">
    <source>
        <dbReference type="EMBL" id="KAF9956881.1"/>
    </source>
</evidence>
<feature type="region of interest" description="Disordered" evidence="1">
    <location>
        <begin position="163"/>
        <end position="182"/>
    </location>
</feature>
<dbReference type="AlphaFoldDB" id="A0A9P6J0V2"/>
<name>A0A9P6J0V2_9FUNG</name>
<evidence type="ECO:0000256" key="1">
    <source>
        <dbReference type="SAM" id="MobiDB-lite"/>
    </source>
</evidence>
<gene>
    <name evidence="2" type="ORF">BGZ65_002389</name>
</gene>
<dbReference type="Proteomes" id="UP000749646">
    <property type="component" value="Unassembled WGS sequence"/>
</dbReference>
<dbReference type="EMBL" id="JAAAHW010006653">
    <property type="protein sequence ID" value="KAF9956881.1"/>
    <property type="molecule type" value="Genomic_DNA"/>
</dbReference>
<feature type="region of interest" description="Disordered" evidence="1">
    <location>
        <begin position="1"/>
        <end position="141"/>
    </location>
</feature>